<evidence type="ECO:0000256" key="1">
    <source>
        <dbReference type="SAM" id="Phobius"/>
    </source>
</evidence>
<feature type="transmembrane region" description="Helical" evidence="1">
    <location>
        <begin position="197"/>
        <end position="215"/>
    </location>
</feature>
<evidence type="ECO:0000259" key="2">
    <source>
        <dbReference type="Pfam" id="PF13386"/>
    </source>
</evidence>
<comment type="caution">
    <text evidence="3">The sequence shown here is derived from an EMBL/GenBank/DDBJ whole genome shotgun (WGS) entry which is preliminary data.</text>
</comment>
<feature type="transmembrane region" description="Helical" evidence="1">
    <location>
        <begin position="80"/>
        <end position="97"/>
    </location>
</feature>
<dbReference type="InterPro" id="IPR039447">
    <property type="entry name" value="UreH-like_TM_dom"/>
</dbReference>
<evidence type="ECO:0000313" key="3">
    <source>
        <dbReference type="EMBL" id="GLR70043.1"/>
    </source>
</evidence>
<gene>
    <name evidence="3" type="ORF">GCM10007852_09510</name>
</gene>
<dbReference type="RefSeq" id="WP_284216346.1">
    <property type="nucleotide sequence ID" value="NZ_BSOT01000005.1"/>
</dbReference>
<accession>A0AA37T0D9</accession>
<dbReference type="PANTHER" id="PTHR42208:SF1">
    <property type="entry name" value="HEAVY METAL TRANSPORTER"/>
    <property type="match status" value="1"/>
</dbReference>
<dbReference type="PANTHER" id="PTHR42208">
    <property type="entry name" value="HEAVY METAL TRANSPORTER-RELATED"/>
    <property type="match status" value="1"/>
</dbReference>
<keyword evidence="1" id="KW-0812">Transmembrane</keyword>
<feature type="domain" description="Urease accessory protein UreH-like transmembrane" evidence="2">
    <location>
        <begin position="8"/>
        <end position="209"/>
    </location>
</feature>
<feature type="transmembrane region" description="Helical" evidence="1">
    <location>
        <begin position="133"/>
        <end position="152"/>
    </location>
</feature>
<feature type="transmembrane region" description="Helical" evidence="1">
    <location>
        <begin position="53"/>
        <end position="73"/>
    </location>
</feature>
<dbReference type="EMBL" id="BSOT01000005">
    <property type="protein sequence ID" value="GLR70043.1"/>
    <property type="molecule type" value="Genomic_DNA"/>
</dbReference>
<keyword evidence="4" id="KW-1185">Reference proteome</keyword>
<sequence length="216" mass="23244">MNEINLIAAFLIGLAGSVHCIGMCGGVMSAFTFAAPKDANKHHFVLSYNVGRILSYSMIGAATGYIGTIVSSATNTKIPILDYISITFLVLLALYISDIWKGLSVLEQLGSHVWKRIQPLSKLFIPVKNLKYAFMYGMIWGYLPCGLVYSALTWSLASGGAIKGAMLMAAFGLGTLPSLIAISVGANSLLPLMQHKVTRNLVALFLMLSAVFLIFT</sequence>
<name>A0AA37T0D9_9ALTE</name>
<keyword evidence="1" id="KW-1133">Transmembrane helix</keyword>
<evidence type="ECO:0000313" key="4">
    <source>
        <dbReference type="Proteomes" id="UP001156601"/>
    </source>
</evidence>
<protein>
    <submittedName>
        <fullName evidence="3">Cytochrome biogenesis protein</fullName>
    </submittedName>
</protein>
<dbReference type="Pfam" id="PF13386">
    <property type="entry name" value="DsbD_2"/>
    <property type="match status" value="1"/>
</dbReference>
<feature type="transmembrane region" description="Helical" evidence="1">
    <location>
        <begin position="164"/>
        <end position="185"/>
    </location>
</feature>
<reference evidence="3" key="2">
    <citation type="submission" date="2023-01" db="EMBL/GenBank/DDBJ databases">
        <title>Draft genome sequence of Agaribacter marinus strain NBRC 110023.</title>
        <authorList>
            <person name="Sun Q."/>
            <person name="Mori K."/>
        </authorList>
    </citation>
    <scope>NUCLEOTIDE SEQUENCE</scope>
    <source>
        <strain evidence="3">NBRC 110023</strain>
    </source>
</reference>
<proteinExistence type="predicted"/>
<dbReference type="Proteomes" id="UP001156601">
    <property type="component" value="Unassembled WGS sequence"/>
</dbReference>
<dbReference type="AlphaFoldDB" id="A0AA37T0D9"/>
<keyword evidence="1" id="KW-0472">Membrane</keyword>
<organism evidence="3 4">
    <name type="scientific">Agaribacter marinus</name>
    <dbReference type="NCBI Taxonomy" id="1431249"/>
    <lineage>
        <taxon>Bacteria</taxon>
        <taxon>Pseudomonadati</taxon>
        <taxon>Pseudomonadota</taxon>
        <taxon>Gammaproteobacteria</taxon>
        <taxon>Alteromonadales</taxon>
        <taxon>Alteromonadaceae</taxon>
        <taxon>Agaribacter</taxon>
    </lineage>
</organism>
<reference evidence="3" key="1">
    <citation type="journal article" date="2014" name="Int. J. Syst. Evol. Microbiol.">
        <title>Complete genome sequence of Corynebacterium casei LMG S-19264T (=DSM 44701T), isolated from a smear-ripened cheese.</title>
        <authorList>
            <consortium name="US DOE Joint Genome Institute (JGI-PGF)"/>
            <person name="Walter F."/>
            <person name="Albersmeier A."/>
            <person name="Kalinowski J."/>
            <person name="Ruckert C."/>
        </authorList>
    </citation>
    <scope>NUCLEOTIDE SEQUENCE</scope>
    <source>
        <strain evidence="3">NBRC 110023</strain>
    </source>
</reference>